<evidence type="ECO:0000256" key="4">
    <source>
        <dbReference type="ARBA" id="ARBA00022723"/>
    </source>
</evidence>
<name>A0AAN5CD79_9BILA</name>
<dbReference type="GO" id="GO:0005615">
    <property type="term" value="C:extracellular space"/>
    <property type="evidence" value="ECO:0007669"/>
    <property type="project" value="TreeGrafter"/>
</dbReference>
<feature type="disulfide bond" evidence="13">
    <location>
        <begin position="191"/>
        <end position="216"/>
    </location>
</feature>
<keyword evidence="3" id="KW-0964">Secreted</keyword>
<dbReference type="PANTHER" id="PTHR10340:SF54">
    <property type="entry name" value="SPHINGOMYELIN PHOSPHODIESTERASE 2"/>
    <property type="match status" value="1"/>
</dbReference>
<feature type="binding site" evidence="12">
    <location>
        <position position="165"/>
    </location>
    <ligand>
        <name>Zn(2+)</name>
        <dbReference type="ChEBI" id="CHEBI:29105"/>
        <label>1</label>
    </ligand>
</feature>
<feature type="chain" id="PRO_5043052753" description="Saposin B-type domain-containing protein" evidence="14">
    <location>
        <begin position="23"/>
        <end position="585"/>
    </location>
</feature>
<dbReference type="GO" id="GO:0006685">
    <property type="term" value="P:sphingomyelin catabolic process"/>
    <property type="evidence" value="ECO:0007669"/>
    <property type="project" value="InterPro"/>
</dbReference>
<comment type="catalytic activity">
    <reaction evidence="11">
        <text>a sphingomyelin + H2O = phosphocholine + an N-acylsphing-4-enine + H(+)</text>
        <dbReference type="Rhea" id="RHEA:19253"/>
        <dbReference type="ChEBI" id="CHEBI:15377"/>
        <dbReference type="ChEBI" id="CHEBI:15378"/>
        <dbReference type="ChEBI" id="CHEBI:17636"/>
        <dbReference type="ChEBI" id="CHEBI:52639"/>
        <dbReference type="ChEBI" id="CHEBI:295975"/>
        <dbReference type="EC" id="3.1.4.12"/>
    </reaction>
    <physiologicalReaction direction="left-to-right" evidence="11">
        <dbReference type="Rhea" id="RHEA:19254"/>
    </physiologicalReaction>
</comment>
<dbReference type="SUPFAM" id="SSF47862">
    <property type="entry name" value="Saposin"/>
    <property type="match status" value="1"/>
</dbReference>
<evidence type="ECO:0000256" key="7">
    <source>
        <dbReference type="ARBA" id="ARBA00022833"/>
    </source>
</evidence>
<dbReference type="InterPro" id="IPR011001">
    <property type="entry name" value="Saposin-like"/>
</dbReference>
<dbReference type="Pfam" id="PF00149">
    <property type="entry name" value="Metallophos"/>
    <property type="match status" value="1"/>
</dbReference>
<dbReference type="GO" id="GO:0061750">
    <property type="term" value="F:acid sphingomyelin phosphodiesterase activity"/>
    <property type="evidence" value="ECO:0007669"/>
    <property type="project" value="TreeGrafter"/>
</dbReference>
<dbReference type="SMART" id="SM00741">
    <property type="entry name" value="SapB"/>
    <property type="match status" value="1"/>
</dbReference>
<evidence type="ECO:0000256" key="13">
    <source>
        <dbReference type="PIRSR" id="PIRSR000948-2"/>
    </source>
</evidence>
<keyword evidence="8 13" id="KW-1015">Disulfide bond</keyword>
<feature type="disulfide bond" evidence="13">
    <location>
        <begin position="354"/>
        <end position="402"/>
    </location>
</feature>
<feature type="binding site" evidence="12">
    <location>
        <position position="245"/>
    </location>
    <ligand>
        <name>Zn(2+)</name>
        <dbReference type="ChEBI" id="CHEBI:29105"/>
        <label>2</label>
    </ligand>
</feature>
<comment type="similarity">
    <text evidence="2">Belongs to the acid sphingomyelinase family.</text>
</comment>
<feature type="disulfide bond" evidence="13">
    <location>
        <begin position="79"/>
        <end position="90"/>
    </location>
</feature>
<dbReference type="InterPro" id="IPR004843">
    <property type="entry name" value="Calcineurin-like_PHP"/>
</dbReference>
<organism evidence="16 17">
    <name type="scientific">Pristionchus mayeri</name>
    <dbReference type="NCBI Taxonomy" id="1317129"/>
    <lineage>
        <taxon>Eukaryota</taxon>
        <taxon>Metazoa</taxon>
        <taxon>Ecdysozoa</taxon>
        <taxon>Nematoda</taxon>
        <taxon>Chromadorea</taxon>
        <taxon>Rhabditida</taxon>
        <taxon>Rhabditina</taxon>
        <taxon>Diplogasteromorpha</taxon>
        <taxon>Diplogasteroidea</taxon>
        <taxon>Neodiplogasteridae</taxon>
        <taxon>Pristionchus</taxon>
    </lineage>
</organism>
<evidence type="ECO:0000256" key="10">
    <source>
        <dbReference type="ARBA" id="ARBA00023295"/>
    </source>
</evidence>
<dbReference type="GO" id="GO:0016020">
    <property type="term" value="C:membrane"/>
    <property type="evidence" value="ECO:0007669"/>
    <property type="project" value="GOC"/>
</dbReference>
<dbReference type="PROSITE" id="PS50015">
    <property type="entry name" value="SAP_B"/>
    <property type="match status" value="1"/>
</dbReference>
<evidence type="ECO:0000256" key="11">
    <source>
        <dbReference type="ARBA" id="ARBA00047268"/>
    </source>
</evidence>
<dbReference type="Pfam" id="PF19272">
    <property type="entry name" value="ASMase_C"/>
    <property type="match status" value="1"/>
</dbReference>
<keyword evidence="10" id="KW-0326">Glycosidase</keyword>
<comment type="subcellular location">
    <subcellularLocation>
        <location evidence="1">Secreted</location>
    </subcellularLocation>
</comment>
<evidence type="ECO:0000313" key="17">
    <source>
        <dbReference type="Proteomes" id="UP001328107"/>
    </source>
</evidence>
<keyword evidence="17" id="KW-1185">Reference proteome</keyword>
<evidence type="ECO:0000256" key="12">
    <source>
        <dbReference type="PIRSR" id="PIRSR000948-1"/>
    </source>
</evidence>
<dbReference type="SUPFAM" id="SSF56300">
    <property type="entry name" value="Metallo-dependent phosphatases"/>
    <property type="match status" value="1"/>
</dbReference>
<dbReference type="InterPro" id="IPR029052">
    <property type="entry name" value="Metallo-depent_PP-like"/>
</dbReference>
<protein>
    <recommendedName>
        <fullName evidence="15">Saposin B-type domain-containing protein</fullName>
    </recommendedName>
</protein>
<feature type="non-terminal residue" evidence="16">
    <location>
        <position position="1"/>
    </location>
</feature>
<keyword evidence="4 12" id="KW-0479">Metal-binding</keyword>
<dbReference type="Proteomes" id="UP001328107">
    <property type="component" value="Unassembled WGS sequence"/>
</dbReference>
<dbReference type="GO" id="GO:0016798">
    <property type="term" value="F:hydrolase activity, acting on glycosyl bonds"/>
    <property type="evidence" value="ECO:0007669"/>
    <property type="project" value="UniProtKB-KW"/>
</dbReference>
<feature type="binding site" evidence="12">
    <location>
        <position position="430"/>
    </location>
    <ligand>
        <name>Zn(2+)</name>
        <dbReference type="ChEBI" id="CHEBI:29105"/>
        <label>1</label>
    </ligand>
</feature>
<dbReference type="Gene3D" id="1.10.225.10">
    <property type="entry name" value="Saposin-like"/>
    <property type="match status" value="1"/>
</dbReference>
<evidence type="ECO:0000256" key="3">
    <source>
        <dbReference type="ARBA" id="ARBA00022525"/>
    </source>
</evidence>
<evidence type="ECO:0000256" key="1">
    <source>
        <dbReference type="ARBA" id="ARBA00004613"/>
    </source>
</evidence>
<feature type="binding site" evidence="12">
    <location>
        <position position="285"/>
    </location>
    <ligand>
        <name>Zn(2+)</name>
        <dbReference type="ChEBI" id="CHEBI:29105"/>
        <label>2</label>
    </ligand>
</feature>
<dbReference type="EMBL" id="BTRK01000003">
    <property type="protein sequence ID" value="GMR40625.1"/>
    <property type="molecule type" value="Genomic_DNA"/>
</dbReference>
<dbReference type="CDD" id="cd00842">
    <property type="entry name" value="MPP_ASMase"/>
    <property type="match status" value="1"/>
</dbReference>
<feature type="disulfide bond" evidence="13">
    <location>
        <begin position="51"/>
        <end position="116"/>
    </location>
</feature>
<dbReference type="GO" id="GO:0046872">
    <property type="term" value="F:metal ion binding"/>
    <property type="evidence" value="ECO:0007669"/>
    <property type="project" value="UniProtKB-KW"/>
</dbReference>
<feature type="domain" description="Saposin B-type" evidence="15">
    <location>
        <begin position="44"/>
        <end position="127"/>
    </location>
</feature>
<reference evidence="17" key="1">
    <citation type="submission" date="2022-10" db="EMBL/GenBank/DDBJ databases">
        <title>Genome assembly of Pristionchus species.</title>
        <authorList>
            <person name="Yoshida K."/>
            <person name="Sommer R.J."/>
        </authorList>
    </citation>
    <scope>NUCLEOTIDE SEQUENCE [LARGE SCALE GENOMIC DNA]</scope>
    <source>
        <strain evidence="17">RS5460</strain>
    </source>
</reference>
<evidence type="ECO:0000313" key="16">
    <source>
        <dbReference type="EMBL" id="GMR40625.1"/>
    </source>
</evidence>
<comment type="cofactor">
    <cofactor evidence="12">
        <name>Zn(2+)</name>
        <dbReference type="ChEBI" id="CHEBI:29105"/>
    </cofactor>
    <text evidence="12">Binds 2 Zn(2+) ions per subunit.</text>
</comment>
<dbReference type="AlphaFoldDB" id="A0AAN5CD79"/>
<feature type="binding site" evidence="12">
    <location>
        <position position="428"/>
    </location>
    <ligand>
        <name>Zn(2+)</name>
        <dbReference type="ChEBI" id="CHEBI:29105"/>
        <label>2</label>
    </ligand>
</feature>
<dbReference type="InterPro" id="IPR008139">
    <property type="entry name" value="SaposinB_dom"/>
</dbReference>
<evidence type="ECO:0000256" key="9">
    <source>
        <dbReference type="ARBA" id="ARBA00023180"/>
    </source>
</evidence>
<feature type="disulfide bond" evidence="13">
    <location>
        <begin position="48"/>
        <end position="123"/>
    </location>
</feature>
<dbReference type="InterPro" id="IPR011160">
    <property type="entry name" value="Sphingomy_PDE"/>
</dbReference>
<evidence type="ECO:0000256" key="5">
    <source>
        <dbReference type="ARBA" id="ARBA00022729"/>
    </source>
</evidence>
<keyword evidence="5 14" id="KW-0732">Signal</keyword>
<comment type="caution">
    <text evidence="16">The sequence shown here is derived from an EMBL/GenBank/DDBJ whole genome shotgun (WGS) entry which is preliminary data.</text>
</comment>
<keyword evidence="6" id="KW-0378">Hydrolase</keyword>
<feature type="binding site" evidence="12">
    <location>
        <position position="245"/>
    </location>
    <ligand>
        <name>Zn(2+)</name>
        <dbReference type="ChEBI" id="CHEBI:29105"/>
        <label>1</label>
    </ligand>
</feature>
<evidence type="ECO:0000256" key="2">
    <source>
        <dbReference type="ARBA" id="ARBA00008234"/>
    </source>
</evidence>
<evidence type="ECO:0000256" key="14">
    <source>
        <dbReference type="SAM" id="SignalP"/>
    </source>
</evidence>
<dbReference type="PIRSF" id="PIRSF000948">
    <property type="entry name" value="Sphingomy_PDE"/>
    <property type="match status" value="1"/>
</dbReference>
<dbReference type="GO" id="GO:0046513">
    <property type="term" value="P:ceramide biosynthetic process"/>
    <property type="evidence" value="ECO:0007669"/>
    <property type="project" value="TreeGrafter"/>
</dbReference>
<dbReference type="PANTHER" id="PTHR10340">
    <property type="entry name" value="SPHINGOMYELIN PHOSPHODIESTERASE"/>
    <property type="match status" value="1"/>
</dbReference>
<feature type="binding site" evidence="12">
    <location>
        <position position="167"/>
    </location>
    <ligand>
        <name>Zn(2+)</name>
        <dbReference type="ChEBI" id="CHEBI:29105"/>
        <label>1</label>
    </ligand>
</feature>
<evidence type="ECO:0000259" key="15">
    <source>
        <dbReference type="PROSITE" id="PS50015"/>
    </source>
</evidence>
<keyword evidence="9" id="KW-0325">Glycoprotein</keyword>
<accession>A0AAN5CD79</accession>
<feature type="signal peptide" evidence="14">
    <location>
        <begin position="1"/>
        <end position="22"/>
    </location>
</feature>
<dbReference type="GO" id="GO:0005764">
    <property type="term" value="C:lysosome"/>
    <property type="evidence" value="ECO:0007669"/>
    <property type="project" value="TreeGrafter"/>
</dbReference>
<dbReference type="InterPro" id="IPR041805">
    <property type="entry name" value="ASMase/PPN1_MPP"/>
</dbReference>
<dbReference type="Gene3D" id="3.60.21.10">
    <property type="match status" value="1"/>
</dbReference>
<gene>
    <name evidence="16" type="ORF">PMAYCL1PPCAC_10820</name>
</gene>
<evidence type="ECO:0000256" key="8">
    <source>
        <dbReference type="ARBA" id="ARBA00023157"/>
    </source>
</evidence>
<dbReference type="InterPro" id="IPR045473">
    <property type="entry name" value="ASM_C"/>
</dbReference>
<keyword evidence="7 12" id="KW-0862">Zinc</keyword>
<evidence type="ECO:0000256" key="6">
    <source>
        <dbReference type="ARBA" id="ARBA00022801"/>
    </source>
</evidence>
<feature type="binding site" evidence="12">
    <location>
        <position position="394"/>
    </location>
    <ligand>
        <name>Zn(2+)</name>
        <dbReference type="ChEBI" id="CHEBI:29105"/>
        <label>2</label>
    </ligand>
</feature>
<feature type="disulfide bond" evidence="13">
    <location>
        <begin position="180"/>
        <end position="190"/>
    </location>
</feature>
<sequence>KATMRKLGALLAIIFVLPNAITHPLRGNSGEATLRALNSAARNGKINCIACSTIVQGINQLLADHEDEEIINEFLKKACVTLDVDQPYICDAMVDQFASEVYFVLARVDFTPDEICGIFVSDCGTPVNPLKVLWNLTIPGGKPPVKPWPTVTAPKRTQRVLHLSDLHIDRQYTEGSEADCQDDSHQMALCCRNYPNTEQNSTIREPAGKWGALNNCDLPYRTFEAAMRHIAATHKDLDYIIITGDLQSHDEWDYTRENTAASIANITRALLEFFPSTPIYQAIGNHESAPCDAMAPHGMEEYYKRGPAWVYALLASAWSKWISPEAVKFVQYRASYVAYPAPWLKLISINSIYCSHHNFYMYINQTDPDGTLAWLIIELLDAETKGLKVHVISHIPPGDDSCLMGWSHNFYEIVNRFENTIAAQFYGHTHGDHFQMIFENSDPLGRPTHFNFIAPSLTTHTYKNPAYRIYTIDGGYAGASYTVIDAETYTTDIPEANKQGREPTFYLEYSTREAYGMSDLSPSSWADLIDRLEVDDALFEKFHRFYWRSAYGHDCVTDIYCRQRYICYLRSAKSYEEGLFCPGLH</sequence>
<proteinExistence type="inferred from homology"/>